<accession>A0A4R6FJX1</accession>
<dbReference type="Proteomes" id="UP000295493">
    <property type="component" value="Unassembled WGS sequence"/>
</dbReference>
<evidence type="ECO:0000313" key="3">
    <source>
        <dbReference type="Proteomes" id="UP000295493"/>
    </source>
</evidence>
<feature type="region of interest" description="Disordered" evidence="1">
    <location>
        <begin position="1"/>
        <end position="20"/>
    </location>
</feature>
<organism evidence="2 3">
    <name type="scientific">Stakelama pacifica</name>
    <dbReference type="NCBI Taxonomy" id="517720"/>
    <lineage>
        <taxon>Bacteria</taxon>
        <taxon>Pseudomonadati</taxon>
        <taxon>Pseudomonadota</taxon>
        <taxon>Alphaproteobacteria</taxon>
        <taxon>Sphingomonadales</taxon>
        <taxon>Sphingomonadaceae</taxon>
        <taxon>Stakelama</taxon>
    </lineage>
</organism>
<proteinExistence type="predicted"/>
<gene>
    <name evidence="2" type="ORF">EV664_107178</name>
</gene>
<dbReference type="AlphaFoldDB" id="A0A4R6FJX1"/>
<dbReference type="RefSeq" id="WP_133495887.1">
    <property type="nucleotide sequence ID" value="NZ_BMLU01000007.1"/>
</dbReference>
<dbReference type="Pfam" id="PF09979">
    <property type="entry name" value="DUF2213"/>
    <property type="match status" value="1"/>
</dbReference>
<comment type="caution">
    <text evidence="2">The sequence shown here is derived from an EMBL/GenBank/DDBJ whole genome shotgun (WGS) entry which is preliminary data.</text>
</comment>
<evidence type="ECO:0000256" key="1">
    <source>
        <dbReference type="SAM" id="MobiDB-lite"/>
    </source>
</evidence>
<dbReference type="PIRSF" id="PIRSF029215">
    <property type="entry name" value="UCP029215"/>
    <property type="match status" value="1"/>
</dbReference>
<dbReference type="EMBL" id="SNWD01000007">
    <property type="protein sequence ID" value="TDN81776.1"/>
    <property type="molecule type" value="Genomic_DNA"/>
</dbReference>
<reference evidence="2 3" key="1">
    <citation type="submission" date="2019-03" db="EMBL/GenBank/DDBJ databases">
        <title>Genomic Encyclopedia of Type Strains, Phase IV (KMG-IV): sequencing the most valuable type-strain genomes for metagenomic binning, comparative biology and taxonomic classification.</title>
        <authorList>
            <person name="Goeker M."/>
        </authorList>
    </citation>
    <scope>NUCLEOTIDE SEQUENCE [LARGE SCALE GENOMIC DNA]</scope>
    <source>
        <strain evidence="2 3">DSM 25059</strain>
    </source>
</reference>
<evidence type="ECO:0008006" key="4">
    <source>
        <dbReference type="Google" id="ProtNLM"/>
    </source>
</evidence>
<dbReference type="OrthoDB" id="7549700at2"/>
<dbReference type="InterPro" id="IPR016913">
    <property type="entry name" value="UCP029215"/>
</dbReference>
<protein>
    <recommendedName>
        <fullName evidence="4">DUF2213 domain-containing protein</fullName>
    </recommendedName>
</protein>
<keyword evidence="3" id="KW-1185">Reference proteome</keyword>
<evidence type="ECO:0000313" key="2">
    <source>
        <dbReference type="EMBL" id="TDN81776.1"/>
    </source>
</evidence>
<name>A0A4R6FJX1_9SPHN</name>
<sequence>MLFHDRLSVEDKGRSSDGYRKVRARSARAGVYDYLGSEVDPEGKHFKADQIVKVYRPADEVFAKDSLASFVLKPITDDHPREPVNSANWRDHARGAIIGAVKDGDYVGFDLAFMDGNTVSKLDAGKRELSNGYSCDLAIESGTAPSGETYDAVQKNIRGNHVALVSQGRAGPECRVNDAKPDAFALCDSNPDALAGIATPPIGDTQMKTMTIDGLKVSNVSDEAEAAITKLQGQLKDALDARTADKSEHDKALAAKDTEIDKLKANQVDQAKIDAMADAKAEVVAKGKALLGDKMPEAKGKSVADMRRAIVAAKLGDAAVADKSDDYVEARFDGLTADAKDASTQVRDMGAPIVTGDSAMQRDSARNEYIARLTGSKKEAA</sequence>